<feature type="non-terminal residue" evidence="3">
    <location>
        <position position="1"/>
    </location>
</feature>
<gene>
    <name evidence="3" type="ORF">CR513_55225</name>
</gene>
<accession>A0A371EJ23</accession>
<evidence type="ECO:0000259" key="2">
    <source>
        <dbReference type="Pfam" id="PF07727"/>
    </source>
</evidence>
<evidence type="ECO:0000313" key="4">
    <source>
        <dbReference type="Proteomes" id="UP000257109"/>
    </source>
</evidence>
<evidence type="ECO:0000313" key="3">
    <source>
        <dbReference type="EMBL" id="RDX66057.1"/>
    </source>
</evidence>
<dbReference type="STRING" id="157652.A0A371EJ23"/>
<dbReference type="InterPro" id="IPR013103">
    <property type="entry name" value="RVT_2"/>
</dbReference>
<sequence length="250" mass="29759">MDLKYVFLNEEVYVEQLEGYVVRGKEDKALKEWYKKIDSYFVQHNFEIYPLKHTLYIKFVDPRYILIICLYVDDLIFTINNLIMIAKFREPMISCFEMIDLGMMYYPIFFELRSLCRMMRFLPRRRNMQFKMENSKPVSTPIQEKLKQIKESEVMRPTISLKGFLTLLVGSLSDIVFGVANSWRSLVFSIYKDLREFFIISKGTLINGIFYANNNYVKLIEYTDSDWARDLETRKNTTRHAFHLGIGALS</sequence>
<proteinExistence type="predicted"/>
<dbReference type="AlphaFoldDB" id="A0A371EJ23"/>
<keyword evidence="1" id="KW-1133">Transmembrane helix</keyword>
<keyword evidence="1" id="KW-0472">Membrane</keyword>
<feature type="transmembrane region" description="Helical" evidence="1">
    <location>
        <begin position="64"/>
        <end position="83"/>
    </location>
</feature>
<keyword evidence="4" id="KW-1185">Reference proteome</keyword>
<organism evidence="3 4">
    <name type="scientific">Mucuna pruriens</name>
    <name type="common">Velvet bean</name>
    <name type="synonym">Dolichos pruriens</name>
    <dbReference type="NCBI Taxonomy" id="157652"/>
    <lineage>
        <taxon>Eukaryota</taxon>
        <taxon>Viridiplantae</taxon>
        <taxon>Streptophyta</taxon>
        <taxon>Embryophyta</taxon>
        <taxon>Tracheophyta</taxon>
        <taxon>Spermatophyta</taxon>
        <taxon>Magnoliopsida</taxon>
        <taxon>eudicotyledons</taxon>
        <taxon>Gunneridae</taxon>
        <taxon>Pentapetalae</taxon>
        <taxon>rosids</taxon>
        <taxon>fabids</taxon>
        <taxon>Fabales</taxon>
        <taxon>Fabaceae</taxon>
        <taxon>Papilionoideae</taxon>
        <taxon>50 kb inversion clade</taxon>
        <taxon>NPAAA clade</taxon>
        <taxon>indigoferoid/millettioid clade</taxon>
        <taxon>Phaseoleae</taxon>
        <taxon>Mucuna</taxon>
    </lineage>
</organism>
<comment type="caution">
    <text evidence="3">The sequence shown here is derived from an EMBL/GenBank/DDBJ whole genome shotgun (WGS) entry which is preliminary data.</text>
</comment>
<reference evidence="3" key="1">
    <citation type="submission" date="2018-05" db="EMBL/GenBank/DDBJ databases">
        <title>Draft genome of Mucuna pruriens seed.</title>
        <authorList>
            <person name="Nnadi N.E."/>
            <person name="Vos R."/>
            <person name="Hasami M.H."/>
            <person name="Devisetty U.K."/>
            <person name="Aguiy J.C."/>
        </authorList>
    </citation>
    <scope>NUCLEOTIDE SEQUENCE [LARGE SCALE GENOMIC DNA]</scope>
    <source>
        <strain evidence="3">JCA_2017</strain>
    </source>
</reference>
<evidence type="ECO:0000256" key="1">
    <source>
        <dbReference type="SAM" id="Phobius"/>
    </source>
</evidence>
<feature type="domain" description="Reverse transcriptase Ty1/copia-type" evidence="2">
    <location>
        <begin position="28"/>
        <end position="105"/>
    </location>
</feature>
<dbReference type="Pfam" id="PF07727">
    <property type="entry name" value="RVT_2"/>
    <property type="match status" value="1"/>
</dbReference>
<keyword evidence="1" id="KW-0812">Transmembrane</keyword>
<dbReference type="EMBL" id="QJKJ01013615">
    <property type="protein sequence ID" value="RDX66057.1"/>
    <property type="molecule type" value="Genomic_DNA"/>
</dbReference>
<name>A0A371EJ23_MUCPR</name>
<protein>
    <recommendedName>
        <fullName evidence="2">Reverse transcriptase Ty1/copia-type domain-containing protein</fullName>
    </recommendedName>
</protein>
<dbReference type="Proteomes" id="UP000257109">
    <property type="component" value="Unassembled WGS sequence"/>
</dbReference>